<dbReference type="AlphaFoldDB" id="A0A502G967"/>
<organism evidence="3 4">
    <name type="scientific">Muricoccus nepalensis</name>
    <dbReference type="NCBI Taxonomy" id="1854500"/>
    <lineage>
        <taxon>Bacteria</taxon>
        <taxon>Pseudomonadati</taxon>
        <taxon>Pseudomonadota</taxon>
        <taxon>Alphaproteobacteria</taxon>
        <taxon>Acetobacterales</taxon>
        <taxon>Roseomonadaceae</taxon>
        <taxon>Muricoccus</taxon>
    </lineage>
</organism>
<feature type="region of interest" description="Disordered" evidence="1">
    <location>
        <begin position="56"/>
        <end position="90"/>
    </location>
</feature>
<gene>
    <name evidence="3" type="ORF">EAH89_09450</name>
</gene>
<dbReference type="Proteomes" id="UP000317078">
    <property type="component" value="Unassembled WGS sequence"/>
</dbReference>
<dbReference type="EMBL" id="RCZP01000006">
    <property type="protein sequence ID" value="TPG58172.1"/>
    <property type="molecule type" value="Genomic_DNA"/>
</dbReference>
<dbReference type="OrthoDB" id="7283688at2"/>
<feature type="signal peptide" evidence="2">
    <location>
        <begin position="1"/>
        <end position="21"/>
    </location>
</feature>
<accession>A0A502G967</accession>
<sequence length="118" mass="12476">MMKIGATAFFGFLALSPAARAVEAPAFVNAAMCEAAAPFTAATAFLRRQVRAERPVARRPAAVRPSAVRAHRDAGRSLPRPQPRPVDEAPALDGEAVLRPAVHFCVTPANTAAAVRYT</sequence>
<evidence type="ECO:0000313" key="4">
    <source>
        <dbReference type="Proteomes" id="UP000317078"/>
    </source>
</evidence>
<proteinExistence type="predicted"/>
<evidence type="ECO:0000256" key="1">
    <source>
        <dbReference type="SAM" id="MobiDB-lite"/>
    </source>
</evidence>
<evidence type="ECO:0000256" key="2">
    <source>
        <dbReference type="SAM" id="SignalP"/>
    </source>
</evidence>
<reference evidence="3 4" key="1">
    <citation type="journal article" date="2019" name="Environ. Microbiol.">
        <title>Species interactions and distinct microbial communities in high Arctic permafrost affected cryosols are associated with the CH4 and CO2 gas fluxes.</title>
        <authorList>
            <person name="Altshuler I."/>
            <person name="Hamel J."/>
            <person name="Turney S."/>
            <person name="Magnuson E."/>
            <person name="Levesque R."/>
            <person name="Greer C."/>
            <person name="Whyte L.G."/>
        </authorList>
    </citation>
    <scope>NUCLEOTIDE SEQUENCE [LARGE SCALE GENOMIC DNA]</scope>
    <source>
        <strain evidence="3 4">S9.3B</strain>
    </source>
</reference>
<feature type="chain" id="PRO_5021500307" evidence="2">
    <location>
        <begin position="22"/>
        <end position="118"/>
    </location>
</feature>
<feature type="compositionally biased region" description="Low complexity" evidence="1">
    <location>
        <begin position="58"/>
        <end position="68"/>
    </location>
</feature>
<keyword evidence="4" id="KW-1185">Reference proteome</keyword>
<keyword evidence="2" id="KW-0732">Signal</keyword>
<comment type="caution">
    <text evidence="3">The sequence shown here is derived from an EMBL/GenBank/DDBJ whole genome shotgun (WGS) entry which is preliminary data.</text>
</comment>
<protein>
    <submittedName>
        <fullName evidence="3">Uncharacterized protein</fullName>
    </submittedName>
</protein>
<evidence type="ECO:0000313" key="3">
    <source>
        <dbReference type="EMBL" id="TPG58172.1"/>
    </source>
</evidence>
<dbReference type="RefSeq" id="WP_140882551.1">
    <property type="nucleotide sequence ID" value="NZ_RCZP01000006.1"/>
</dbReference>
<name>A0A502G967_9PROT</name>